<comment type="caution">
    <text evidence="2">The sequence shown here is derived from an EMBL/GenBank/DDBJ whole genome shotgun (WGS) entry which is preliminary data.</text>
</comment>
<dbReference type="GO" id="GO:0008168">
    <property type="term" value="F:methyltransferase activity"/>
    <property type="evidence" value="ECO:0007669"/>
    <property type="project" value="UniProtKB-KW"/>
</dbReference>
<dbReference type="InterPro" id="IPR029063">
    <property type="entry name" value="SAM-dependent_MTases_sf"/>
</dbReference>
<dbReference type="Proteomes" id="UP000517523">
    <property type="component" value="Unassembled WGS sequence"/>
</dbReference>
<reference evidence="2 3" key="1">
    <citation type="submission" date="2020-08" db="EMBL/GenBank/DDBJ databases">
        <title>Genomic Encyclopedia of Type Strains, Phase III (KMG-III): the genomes of soil and plant-associated and newly described type strains.</title>
        <authorList>
            <person name="Whitman W."/>
        </authorList>
    </citation>
    <scope>NUCLEOTIDE SEQUENCE [LARGE SCALE GENOMIC DNA]</scope>
    <source>
        <strain evidence="2 3">CECT 5831</strain>
    </source>
</reference>
<dbReference type="SUPFAM" id="SSF53335">
    <property type="entry name" value="S-adenosyl-L-methionine-dependent methyltransferases"/>
    <property type="match status" value="1"/>
</dbReference>
<keyword evidence="2" id="KW-0808">Transferase</keyword>
<dbReference type="CDD" id="cd02440">
    <property type="entry name" value="AdoMet_MTases"/>
    <property type="match status" value="1"/>
</dbReference>
<dbReference type="EMBL" id="JACHXJ010000002">
    <property type="protein sequence ID" value="MBB3128076.1"/>
    <property type="molecule type" value="Genomic_DNA"/>
</dbReference>
<protein>
    <submittedName>
        <fullName evidence="2">2-polyprenyl-3-methyl-5-hydroxy-6-metoxy-1, 4-benzoquinol methylase</fullName>
    </submittedName>
</protein>
<proteinExistence type="predicted"/>
<dbReference type="Pfam" id="PF13649">
    <property type="entry name" value="Methyltransf_25"/>
    <property type="match status" value="1"/>
</dbReference>
<dbReference type="GO" id="GO:0032259">
    <property type="term" value="P:methylation"/>
    <property type="evidence" value="ECO:0007669"/>
    <property type="project" value="UniProtKB-KW"/>
</dbReference>
<keyword evidence="2" id="KW-0489">Methyltransferase</keyword>
<dbReference type="InterPro" id="IPR041698">
    <property type="entry name" value="Methyltransf_25"/>
</dbReference>
<accession>A0A839TMP4</accession>
<dbReference type="AlphaFoldDB" id="A0A839TMP4"/>
<evidence type="ECO:0000313" key="3">
    <source>
        <dbReference type="Proteomes" id="UP000517523"/>
    </source>
</evidence>
<name>A0A839TMP4_9BACL</name>
<dbReference type="Gene3D" id="3.40.50.150">
    <property type="entry name" value="Vaccinia Virus protein VP39"/>
    <property type="match status" value="1"/>
</dbReference>
<sequence>MSMPAIKRLNRRAVEEEYMDDFSKGGDELLEALRHLRRLNRIFGASSPSLYGFKQLWHQFGRPDKVSVLDIGAGSGDVNRRILRWAARNGVDVRITLVDITEEACEEARNLYKQVPNITVRRCDLFDLPENSADIVMSSQFLHHFDDVRLPEVVGQMLRASRLGVVISDIHRHWVSWSAVWVVAHLVSGNRYIRHDGPLSVAKGFKSSDWIKLRERLQEQEGKADLLYSWKPLFRYVAVVHKTGKV</sequence>
<gene>
    <name evidence="2" type="ORF">FHS19_002730</name>
</gene>
<evidence type="ECO:0000259" key="1">
    <source>
        <dbReference type="Pfam" id="PF13649"/>
    </source>
</evidence>
<feature type="domain" description="Methyltransferase" evidence="1">
    <location>
        <begin position="68"/>
        <end position="161"/>
    </location>
</feature>
<organism evidence="2 3">
    <name type="scientific">Paenibacillus rhizosphaerae</name>
    <dbReference type="NCBI Taxonomy" id="297318"/>
    <lineage>
        <taxon>Bacteria</taxon>
        <taxon>Bacillati</taxon>
        <taxon>Bacillota</taxon>
        <taxon>Bacilli</taxon>
        <taxon>Bacillales</taxon>
        <taxon>Paenibacillaceae</taxon>
        <taxon>Paenibacillus</taxon>
    </lineage>
</organism>
<evidence type="ECO:0000313" key="2">
    <source>
        <dbReference type="EMBL" id="MBB3128076.1"/>
    </source>
</evidence>